<proteinExistence type="predicted"/>
<sequence length="380" mass="42412">MNSLANILGDSIRQLVPLSLPDGTDNLRFYLSKAFLPVIKFGSVYPAPPPAGHKSHANSLSVKPSRLRTLKTMASIHRSDFADLVHQYCDEYIPNTRMEHVVGPRYPEASKAGDSKSRTVNTSGAKLTIPNPEYFSGIAGISGAPAKITDIHHIIHLVKNGPLETVREILGVLYPELKHWEFIHGSIDADRKIFRYMTYANTTTEQVTGLGTRGGPLVVIAQPSWILTPRDMKSMSQTVELKWVTTVEGGEPYHQSTGRVWAKIWDTCRLADARFFILTNWQCWVFGAFSEGWSRAWSVFLDSDSDPTVMQSVIFWVSSAMDLPGAWHTPQVSERCPPTKVEHTCTLSDFGVSHEWQQKAAKALSLLQPIKLPDKDIKLT</sequence>
<comment type="caution">
    <text evidence="1">The sequence shown here is derived from an EMBL/GenBank/DDBJ whole genome shotgun (WGS) entry which is preliminary data.</text>
</comment>
<evidence type="ECO:0000313" key="2">
    <source>
        <dbReference type="Proteomes" id="UP000813824"/>
    </source>
</evidence>
<dbReference type="EMBL" id="JAEVFJ010000019">
    <property type="protein sequence ID" value="KAH8099488.1"/>
    <property type="molecule type" value="Genomic_DNA"/>
</dbReference>
<organism evidence="1 2">
    <name type="scientific">Cristinia sonorae</name>
    <dbReference type="NCBI Taxonomy" id="1940300"/>
    <lineage>
        <taxon>Eukaryota</taxon>
        <taxon>Fungi</taxon>
        <taxon>Dikarya</taxon>
        <taxon>Basidiomycota</taxon>
        <taxon>Agaricomycotina</taxon>
        <taxon>Agaricomycetes</taxon>
        <taxon>Agaricomycetidae</taxon>
        <taxon>Agaricales</taxon>
        <taxon>Pleurotineae</taxon>
        <taxon>Stephanosporaceae</taxon>
        <taxon>Cristinia</taxon>
    </lineage>
</organism>
<evidence type="ECO:0000313" key="1">
    <source>
        <dbReference type="EMBL" id="KAH8099488.1"/>
    </source>
</evidence>
<dbReference type="Proteomes" id="UP000813824">
    <property type="component" value="Unassembled WGS sequence"/>
</dbReference>
<reference evidence="1" key="1">
    <citation type="journal article" date="2021" name="New Phytol.">
        <title>Evolutionary innovations through gain and loss of genes in the ectomycorrhizal Boletales.</title>
        <authorList>
            <person name="Wu G."/>
            <person name="Miyauchi S."/>
            <person name="Morin E."/>
            <person name="Kuo A."/>
            <person name="Drula E."/>
            <person name="Varga T."/>
            <person name="Kohler A."/>
            <person name="Feng B."/>
            <person name="Cao Y."/>
            <person name="Lipzen A."/>
            <person name="Daum C."/>
            <person name="Hundley H."/>
            <person name="Pangilinan J."/>
            <person name="Johnson J."/>
            <person name="Barry K."/>
            <person name="LaButti K."/>
            <person name="Ng V."/>
            <person name="Ahrendt S."/>
            <person name="Min B."/>
            <person name="Choi I.G."/>
            <person name="Park H."/>
            <person name="Plett J.M."/>
            <person name="Magnuson J."/>
            <person name="Spatafora J.W."/>
            <person name="Nagy L.G."/>
            <person name="Henrissat B."/>
            <person name="Grigoriev I.V."/>
            <person name="Yang Z.L."/>
            <person name="Xu J."/>
            <person name="Martin F.M."/>
        </authorList>
    </citation>
    <scope>NUCLEOTIDE SEQUENCE</scope>
    <source>
        <strain evidence="1">KKN 215</strain>
    </source>
</reference>
<name>A0A8K0ULE8_9AGAR</name>
<dbReference type="AlphaFoldDB" id="A0A8K0ULE8"/>
<keyword evidence="2" id="KW-1185">Reference proteome</keyword>
<gene>
    <name evidence="1" type="ORF">BXZ70DRAFT_941976</name>
</gene>
<accession>A0A8K0ULE8</accession>
<dbReference type="OrthoDB" id="2579508at2759"/>
<protein>
    <submittedName>
        <fullName evidence="1">Uncharacterized protein</fullName>
    </submittedName>
</protein>